<dbReference type="Proteomes" id="UP000659904">
    <property type="component" value="Unassembled WGS sequence"/>
</dbReference>
<keyword evidence="2" id="KW-1185">Reference proteome</keyword>
<comment type="caution">
    <text evidence="1">The sequence shown here is derived from an EMBL/GenBank/DDBJ whole genome shotgun (WGS) entry which is preliminary data.</text>
</comment>
<evidence type="ECO:0000313" key="1">
    <source>
        <dbReference type="EMBL" id="GIF97952.1"/>
    </source>
</evidence>
<sequence>MPKAVTATSATPASIELAAAAASPVRRRGAGARGVDTGGVLCSFIACAAFRWGRVTGAE</sequence>
<protein>
    <submittedName>
        <fullName evidence="1">Uncharacterized protein</fullName>
    </submittedName>
</protein>
<organism evidence="1 2">
    <name type="scientific">Catellatospora citrea</name>
    <dbReference type="NCBI Taxonomy" id="53366"/>
    <lineage>
        <taxon>Bacteria</taxon>
        <taxon>Bacillati</taxon>
        <taxon>Actinomycetota</taxon>
        <taxon>Actinomycetes</taxon>
        <taxon>Micromonosporales</taxon>
        <taxon>Micromonosporaceae</taxon>
        <taxon>Catellatospora</taxon>
    </lineage>
</organism>
<proteinExistence type="predicted"/>
<gene>
    <name evidence="1" type="ORF">Cci01nite_30460</name>
</gene>
<dbReference type="EMBL" id="BONH01000011">
    <property type="protein sequence ID" value="GIF97952.1"/>
    <property type="molecule type" value="Genomic_DNA"/>
</dbReference>
<accession>A0A8J3K7J9</accession>
<dbReference type="AlphaFoldDB" id="A0A8J3K7J9"/>
<reference evidence="1 2" key="1">
    <citation type="submission" date="2021-01" db="EMBL/GenBank/DDBJ databases">
        <title>Whole genome shotgun sequence of Catellatospora citrea NBRC 14495.</title>
        <authorList>
            <person name="Komaki H."/>
            <person name="Tamura T."/>
        </authorList>
    </citation>
    <scope>NUCLEOTIDE SEQUENCE [LARGE SCALE GENOMIC DNA]</scope>
    <source>
        <strain evidence="1 2">NBRC 14495</strain>
    </source>
</reference>
<evidence type="ECO:0000313" key="2">
    <source>
        <dbReference type="Proteomes" id="UP000659904"/>
    </source>
</evidence>
<name>A0A8J3K7J9_9ACTN</name>